<evidence type="ECO:0000256" key="13">
    <source>
        <dbReference type="ARBA" id="ARBA00044456"/>
    </source>
</evidence>
<dbReference type="AlphaFoldDB" id="A0A7J6ME80"/>
<dbReference type="GO" id="GO:0004045">
    <property type="term" value="F:peptidyl-tRNA hydrolase activity"/>
    <property type="evidence" value="ECO:0007669"/>
    <property type="project" value="UniProtKB-EC"/>
</dbReference>
<comment type="catalytic activity">
    <reaction evidence="13">
        <text>Hydrolyzes the peptide bond -P2-(S-farnesyl or geranylgeranyl)C-P1'-P2'-P3'-COOH where P1' and P2' are amino acids with aliphatic side chains and P3' is any C-terminal residue.</text>
        <dbReference type="EC" id="3.4.24.84"/>
    </reaction>
</comment>
<dbReference type="CDD" id="cd07343">
    <property type="entry name" value="M48A_Zmpste24p_like"/>
    <property type="match status" value="1"/>
</dbReference>
<dbReference type="Proteomes" id="UP000591131">
    <property type="component" value="Unassembled WGS sequence"/>
</dbReference>
<dbReference type="Gene3D" id="3.30.2010.10">
    <property type="entry name" value="Metalloproteases ('zincins'), catalytic domain"/>
    <property type="match status" value="1"/>
</dbReference>
<keyword evidence="8" id="KW-0256">Endoplasmic reticulum</keyword>
<evidence type="ECO:0000256" key="4">
    <source>
        <dbReference type="ARBA" id="ARBA00022670"/>
    </source>
</evidence>
<feature type="binding site" evidence="17">
    <location>
        <position position="407"/>
    </location>
    <ligand>
        <name>Zn(2+)</name>
        <dbReference type="ChEBI" id="CHEBI:29105"/>
        <note>catalytic</note>
    </ligand>
</feature>
<dbReference type="Pfam" id="PF01981">
    <property type="entry name" value="PTH2"/>
    <property type="match status" value="1"/>
</dbReference>
<dbReference type="GO" id="GO:0004222">
    <property type="term" value="F:metalloendopeptidase activity"/>
    <property type="evidence" value="ECO:0007669"/>
    <property type="project" value="InterPro"/>
</dbReference>
<feature type="binding site" evidence="17">
    <location>
        <position position="488"/>
    </location>
    <ligand>
        <name>Zn(2+)</name>
        <dbReference type="ChEBI" id="CHEBI:29105"/>
        <note>catalytic</note>
    </ligand>
</feature>
<feature type="transmembrane region" description="Helical" evidence="19">
    <location>
        <begin position="274"/>
        <end position="295"/>
    </location>
</feature>
<keyword evidence="9 17" id="KW-0862">Zinc</keyword>
<keyword evidence="11" id="KW-0482">Metalloprotease</keyword>
<feature type="domain" description="CAAX prenyl protease 1 N-terminal" evidence="21">
    <location>
        <begin position="157"/>
        <end position="331"/>
    </location>
</feature>
<comment type="catalytic activity">
    <reaction evidence="14">
        <text>an N-acyl-L-alpha-aminoacyl-tRNA + H2O = an N-acyl-L-amino acid + a tRNA + H(+)</text>
        <dbReference type="Rhea" id="RHEA:54448"/>
        <dbReference type="Rhea" id="RHEA-COMP:10123"/>
        <dbReference type="Rhea" id="RHEA-COMP:13883"/>
        <dbReference type="ChEBI" id="CHEBI:15377"/>
        <dbReference type="ChEBI" id="CHEBI:15378"/>
        <dbReference type="ChEBI" id="CHEBI:59874"/>
        <dbReference type="ChEBI" id="CHEBI:78442"/>
        <dbReference type="ChEBI" id="CHEBI:138191"/>
        <dbReference type="EC" id="3.1.1.29"/>
    </reaction>
</comment>
<keyword evidence="4 22" id="KW-0645">Protease</keyword>
<evidence type="ECO:0000256" key="7">
    <source>
        <dbReference type="ARBA" id="ARBA00022801"/>
    </source>
</evidence>
<evidence type="ECO:0000256" key="16">
    <source>
        <dbReference type="PIRSR" id="PIRSR627057-1"/>
    </source>
</evidence>
<dbReference type="InterPro" id="IPR032456">
    <property type="entry name" value="Peptidase_M48_N"/>
</dbReference>
<reference evidence="22 23" key="1">
    <citation type="submission" date="2020-04" db="EMBL/GenBank/DDBJ databases">
        <title>Perkinsus chesapeaki whole genome sequence.</title>
        <authorList>
            <person name="Bogema D.R."/>
        </authorList>
    </citation>
    <scope>NUCLEOTIDE SEQUENCE [LARGE SCALE GENOMIC DNA]</scope>
    <source>
        <strain evidence="22">ATCC PRA-425</strain>
    </source>
</reference>
<protein>
    <recommendedName>
        <fullName evidence="15">Prenyl protein-specific endoprotease 1</fullName>
        <ecNumber evidence="3">3.1.1.29</ecNumber>
        <ecNumber evidence="2">3.4.24.84</ecNumber>
    </recommendedName>
</protein>
<feature type="transmembrane region" description="Helical" evidence="19">
    <location>
        <begin position="301"/>
        <end position="321"/>
    </location>
</feature>
<dbReference type="InterPro" id="IPR023476">
    <property type="entry name" value="Pep_tRNA_hydro_II_dom_sf"/>
</dbReference>
<feature type="active site" evidence="16">
    <location>
        <position position="404"/>
    </location>
</feature>
<dbReference type="Pfam" id="PF16491">
    <property type="entry name" value="Peptidase_M48_N"/>
    <property type="match status" value="1"/>
</dbReference>
<keyword evidence="12 19" id="KW-0472">Membrane</keyword>
<evidence type="ECO:0000256" key="14">
    <source>
        <dbReference type="ARBA" id="ARBA00048707"/>
    </source>
</evidence>
<evidence type="ECO:0000256" key="17">
    <source>
        <dbReference type="PIRSR" id="PIRSR627057-2"/>
    </source>
</evidence>
<evidence type="ECO:0000256" key="1">
    <source>
        <dbReference type="ARBA" id="ARBA00004477"/>
    </source>
</evidence>
<evidence type="ECO:0000256" key="18">
    <source>
        <dbReference type="SAM" id="MobiDB-lite"/>
    </source>
</evidence>
<dbReference type="PANTHER" id="PTHR10120">
    <property type="entry name" value="CAAX PRENYL PROTEASE 1"/>
    <property type="match status" value="1"/>
</dbReference>
<dbReference type="InterPro" id="IPR001915">
    <property type="entry name" value="Peptidase_M48"/>
</dbReference>
<evidence type="ECO:0000259" key="21">
    <source>
        <dbReference type="Pfam" id="PF16491"/>
    </source>
</evidence>
<dbReference type="Gene3D" id="3.40.1490.10">
    <property type="entry name" value="Bit1"/>
    <property type="match status" value="1"/>
</dbReference>
<evidence type="ECO:0000256" key="12">
    <source>
        <dbReference type="ARBA" id="ARBA00023136"/>
    </source>
</evidence>
<evidence type="ECO:0000256" key="10">
    <source>
        <dbReference type="ARBA" id="ARBA00022989"/>
    </source>
</evidence>
<feature type="transmembrane region" description="Helical" evidence="19">
    <location>
        <begin position="413"/>
        <end position="434"/>
    </location>
</feature>
<dbReference type="EC" id="3.4.24.84" evidence="2"/>
<keyword evidence="23" id="KW-1185">Reference proteome</keyword>
<dbReference type="SUPFAM" id="SSF102462">
    <property type="entry name" value="Peptidyl-tRNA hydrolase II"/>
    <property type="match status" value="1"/>
</dbReference>
<dbReference type="Pfam" id="PF01435">
    <property type="entry name" value="Peptidase_M48"/>
    <property type="match status" value="1"/>
</dbReference>
<evidence type="ECO:0000256" key="11">
    <source>
        <dbReference type="ARBA" id="ARBA00023049"/>
    </source>
</evidence>
<dbReference type="EC" id="3.1.1.29" evidence="3"/>
<accession>A0A7J6ME80</accession>
<evidence type="ECO:0000256" key="8">
    <source>
        <dbReference type="ARBA" id="ARBA00022824"/>
    </source>
</evidence>
<organism evidence="22 23">
    <name type="scientific">Perkinsus chesapeaki</name>
    <name type="common">Clam parasite</name>
    <name type="synonym">Perkinsus andrewsi</name>
    <dbReference type="NCBI Taxonomy" id="330153"/>
    <lineage>
        <taxon>Eukaryota</taxon>
        <taxon>Sar</taxon>
        <taxon>Alveolata</taxon>
        <taxon>Perkinsozoa</taxon>
        <taxon>Perkinsea</taxon>
        <taxon>Perkinsida</taxon>
        <taxon>Perkinsidae</taxon>
        <taxon>Perkinsus</taxon>
    </lineage>
</organism>
<comment type="cofactor">
    <cofactor evidence="17">
        <name>Zn(2+)</name>
        <dbReference type="ChEBI" id="CHEBI:29105"/>
    </cofactor>
    <text evidence="17">Binds 1 zinc ion per subunit.</text>
</comment>
<feature type="transmembrane region" description="Helical" evidence="19">
    <location>
        <begin position="230"/>
        <end position="253"/>
    </location>
</feature>
<dbReference type="EMBL" id="JAAPAO010000162">
    <property type="protein sequence ID" value="KAF4669893.1"/>
    <property type="molecule type" value="Genomic_DNA"/>
</dbReference>
<feature type="binding site" evidence="17">
    <location>
        <position position="403"/>
    </location>
    <ligand>
        <name>Zn(2+)</name>
        <dbReference type="ChEBI" id="CHEBI:29105"/>
        <note>catalytic</note>
    </ligand>
</feature>
<dbReference type="GO" id="GO:0046872">
    <property type="term" value="F:metal ion binding"/>
    <property type="evidence" value="ECO:0007669"/>
    <property type="project" value="UniProtKB-KW"/>
</dbReference>
<dbReference type="GO" id="GO:0071586">
    <property type="term" value="P:CAAX-box protein processing"/>
    <property type="evidence" value="ECO:0007669"/>
    <property type="project" value="InterPro"/>
</dbReference>
<comment type="subcellular location">
    <subcellularLocation>
        <location evidence="1">Endoplasmic reticulum membrane</location>
        <topology evidence="1">Multi-pass membrane protein</topology>
    </subcellularLocation>
</comment>
<dbReference type="GO" id="GO:0005789">
    <property type="term" value="C:endoplasmic reticulum membrane"/>
    <property type="evidence" value="ECO:0007669"/>
    <property type="project" value="UniProtKB-SubCell"/>
</dbReference>
<evidence type="ECO:0000256" key="19">
    <source>
        <dbReference type="SAM" id="Phobius"/>
    </source>
</evidence>
<feature type="compositionally biased region" description="Basic and acidic residues" evidence="18">
    <location>
        <begin position="561"/>
        <end position="575"/>
    </location>
</feature>
<keyword evidence="5 19" id="KW-0812">Transmembrane</keyword>
<evidence type="ECO:0000256" key="3">
    <source>
        <dbReference type="ARBA" id="ARBA00013260"/>
    </source>
</evidence>
<proteinExistence type="predicted"/>
<dbReference type="InterPro" id="IPR002833">
    <property type="entry name" value="PTH2"/>
</dbReference>
<evidence type="ECO:0000256" key="6">
    <source>
        <dbReference type="ARBA" id="ARBA00022723"/>
    </source>
</evidence>
<evidence type="ECO:0000313" key="22">
    <source>
        <dbReference type="EMBL" id="KAF4669893.1"/>
    </source>
</evidence>
<feature type="domain" description="Peptidase M48" evidence="20">
    <location>
        <begin position="334"/>
        <end position="544"/>
    </location>
</feature>
<evidence type="ECO:0000256" key="15">
    <source>
        <dbReference type="ARBA" id="ARBA00083451"/>
    </source>
</evidence>
<dbReference type="OrthoDB" id="360839at2759"/>
<dbReference type="InterPro" id="IPR027057">
    <property type="entry name" value="CAXX_Prtase_1"/>
</dbReference>
<keyword evidence="6 17" id="KW-0479">Metal-binding</keyword>
<evidence type="ECO:0000256" key="9">
    <source>
        <dbReference type="ARBA" id="ARBA00022833"/>
    </source>
</evidence>
<feature type="active site" description="Proton donor" evidence="16">
    <location>
        <position position="492"/>
    </location>
</feature>
<evidence type="ECO:0000259" key="20">
    <source>
        <dbReference type="Pfam" id="PF01435"/>
    </source>
</evidence>
<evidence type="ECO:0000256" key="2">
    <source>
        <dbReference type="ARBA" id="ARBA00012336"/>
    </source>
</evidence>
<evidence type="ECO:0000313" key="23">
    <source>
        <dbReference type="Proteomes" id="UP000591131"/>
    </source>
</evidence>
<feature type="region of interest" description="Disordered" evidence="18">
    <location>
        <begin position="550"/>
        <end position="588"/>
    </location>
</feature>
<keyword evidence="10 19" id="KW-1133">Transmembrane helix</keyword>
<evidence type="ECO:0000256" key="5">
    <source>
        <dbReference type="ARBA" id="ARBA00022692"/>
    </source>
</evidence>
<comment type="caution">
    <text evidence="22">The sequence shown here is derived from an EMBL/GenBank/DDBJ whole genome shotgun (WGS) entry which is preliminary data.</text>
</comment>
<gene>
    <name evidence="22" type="primary">ZMPSTE24</name>
    <name evidence="22" type="ORF">FOL47_002324</name>
</gene>
<name>A0A7J6ME80_PERCH</name>
<sequence length="588" mass="66841">MTDTTQASTANGDYLLQYIVVRKDLMKDKKVWNQGAVIAQACHASTAAIYESIKDADTVKYLSDIDNMTKCVLKADDEETLRRLSEELSAAKVPHKLWIEQPENIPTALATAPAYKSLNFIFNMVAPATGFFRNAWLCIVLIQNTISEYLEFRQLKKNAGTKIPDEVKGVVDEETFIKSQSYNYDKRLFGMLASFIEMLFDIWMTLKVTGPLFAWTGTVVSPDNEYTRTILWLLVGSLINDIIGIPFAAYRTFVIEQRHGFNRMTGKLFVTDLLKSEVISAVFTLILVPPVIYLIRWGGEYFYVYVWLFCQVVVVVMMFVYPAVIQPLFNKYEPLQDTQLREKIEALAASHKFPLTKLFQVDGSKRSSHSNAYFFGFWKSKRIVLFDTLLSLTHEEILAVLAHELGHWYHNHLVKSMTAASLHLLVIMYAYGVFVQRYGVQLLADFGFPTMPNGSVPAVVALMLFSRLWQPIDQVINVLMTIQTRAFEFQADRFSVNDGRAGDLKTSLIKLQKDNLGDMDPDRLYAWVNYTHPAIVERLRGIDDAEAAYEKKGGKPAPKFETSKDADDAVLVEKEDVPDDAGVLRERK</sequence>
<dbReference type="FunFam" id="3.30.2010.10:FF:000002">
    <property type="entry name" value="CAAX prenyl protease"/>
    <property type="match status" value="1"/>
</dbReference>
<keyword evidence="7" id="KW-0378">Hydrolase</keyword>
<feature type="transmembrane region" description="Helical" evidence="19">
    <location>
        <begin position="188"/>
        <end position="206"/>
    </location>
</feature>